<dbReference type="FunFam" id="3.30.200.20:FF:000319">
    <property type="entry name" value="Inka box actin regulator 2"/>
    <property type="match status" value="1"/>
</dbReference>
<comment type="function">
    <text evidence="4">Inhibitor of the serine/threonine-protein kinase PAK4. Acts by binding PAK4 in a substrate-like manner, inhibiting the protein kinase activity.</text>
</comment>
<evidence type="ECO:0000313" key="11">
    <source>
        <dbReference type="Proteomes" id="UP000472265"/>
    </source>
</evidence>
<evidence type="ECO:0000256" key="4">
    <source>
        <dbReference type="ARBA" id="ARBA00045406"/>
    </source>
</evidence>
<keyword evidence="3" id="KW-0539">Nucleus</keyword>
<reference evidence="10" key="3">
    <citation type="submission" date="2025-09" db="UniProtKB">
        <authorList>
            <consortium name="Ensembl"/>
        </authorList>
    </citation>
    <scope>IDENTIFICATION</scope>
</reference>
<evidence type="ECO:0000313" key="10">
    <source>
        <dbReference type="Ensembl" id="ENSSAUP00010047379.1"/>
    </source>
</evidence>
<gene>
    <name evidence="10" type="primary">INKA2</name>
    <name evidence="10" type="synonym">inka2</name>
</gene>
<evidence type="ECO:0000256" key="1">
    <source>
        <dbReference type="ARBA" id="ARBA00004123"/>
    </source>
</evidence>
<evidence type="ECO:0000256" key="5">
    <source>
        <dbReference type="ARBA" id="ARBA00046852"/>
    </source>
</evidence>
<dbReference type="PANTHER" id="PTHR28615:SF2">
    <property type="entry name" value="PAK4-INHIBITOR INKA2"/>
    <property type="match status" value="1"/>
</dbReference>
<dbReference type="InterPro" id="IPR039201">
    <property type="entry name" value="Inka"/>
</dbReference>
<dbReference type="OrthoDB" id="9931119at2759"/>
<proteinExistence type="inferred from homology"/>
<feature type="compositionally biased region" description="Low complexity" evidence="8">
    <location>
        <begin position="131"/>
        <end position="156"/>
    </location>
</feature>
<comment type="subcellular location">
    <subcellularLocation>
        <location evidence="1">Nucleus</location>
    </subcellularLocation>
</comment>
<dbReference type="FunCoup" id="A0A671X8B9">
    <property type="interactions" value="1208"/>
</dbReference>
<sequence length="439" mass="49477">MEQQKPECKNMDACLRRLKQELVSMKEAGDGLHAQMNSMMGALQELKLLQVQTALENLDISGRPINRGIPNPAPPAPPQASTTAALTYSKNQGSCLSRTMPEEPSHSPMQSPRPSLESRNTYSRDERSSSRNRSSLGTSSSSASSLESESETSENSARSENDLESIPKRWSGYAAPQVDFYGPMVGNPPPEPYPQPQAPRRAQVVDLPGILYSLSREGPSLDSDYSQDSTDDGSDWTSSLMSRSRNRQPLVLGDNVFADLVGNWLDLPEVDREEMEEEERRKKREERIADGGADRPDTPAHPLRLSRSQEICKKFSLTTNIFKKFLRSVRPDRDKLLKERPGWMAPELPEGDLFKRPKKLVPKSSKGSFYLPFWANGQQGKGRPCPHLAEAERNHHHHQHHFPQVHQQPFAGIYLDRRQPETGLEKMQPLFDYNTAVWV</sequence>
<feature type="compositionally biased region" description="Basic and acidic residues" evidence="8">
    <location>
        <begin position="157"/>
        <end position="167"/>
    </location>
</feature>
<name>A0A671X8B9_SPAAU</name>
<evidence type="ECO:0000259" key="9">
    <source>
        <dbReference type="Pfam" id="PF15342"/>
    </source>
</evidence>
<dbReference type="InParanoid" id="A0A671X8B9"/>
<protein>
    <recommendedName>
        <fullName evidence="7">PAK4-inhibitor INKA2</fullName>
    </recommendedName>
    <alternativeName>
        <fullName evidence="6">PAK4-inhibitor inka2</fullName>
    </alternativeName>
</protein>
<evidence type="ECO:0000256" key="3">
    <source>
        <dbReference type="ARBA" id="ARBA00023242"/>
    </source>
</evidence>
<dbReference type="AlphaFoldDB" id="A0A671X8B9"/>
<feature type="domain" description="FAM212" evidence="9">
    <location>
        <begin position="227"/>
        <end position="270"/>
    </location>
</feature>
<dbReference type="GO" id="GO:0019901">
    <property type="term" value="F:protein kinase binding"/>
    <property type="evidence" value="ECO:0007669"/>
    <property type="project" value="TreeGrafter"/>
</dbReference>
<dbReference type="RefSeq" id="XP_030277209.1">
    <property type="nucleotide sequence ID" value="XM_030421349.1"/>
</dbReference>
<keyword evidence="11" id="KW-1185">Reference proteome</keyword>
<dbReference type="GO" id="GO:0005634">
    <property type="term" value="C:nucleus"/>
    <property type="evidence" value="ECO:0007669"/>
    <property type="project" value="UniProtKB-SubCell"/>
</dbReference>
<dbReference type="GO" id="GO:0030291">
    <property type="term" value="F:protein serine/threonine kinase inhibitor activity"/>
    <property type="evidence" value="ECO:0007669"/>
    <property type="project" value="InterPro"/>
</dbReference>
<reference evidence="10" key="1">
    <citation type="submission" date="2021-04" db="EMBL/GenBank/DDBJ databases">
        <authorList>
            <consortium name="Wellcome Sanger Institute Data Sharing"/>
        </authorList>
    </citation>
    <scope>NUCLEOTIDE SEQUENCE [LARGE SCALE GENOMIC DNA]</scope>
</reference>
<dbReference type="OMA" id="QPEPPRW"/>
<feature type="compositionally biased region" description="Basic and acidic residues" evidence="8">
    <location>
        <begin position="285"/>
        <end position="298"/>
    </location>
</feature>
<evidence type="ECO:0000256" key="8">
    <source>
        <dbReference type="SAM" id="MobiDB-lite"/>
    </source>
</evidence>
<dbReference type="GeneTree" id="ENSGT00530000063849"/>
<accession>A0A671X8B9</accession>
<dbReference type="Proteomes" id="UP000472265">
    <property type="component" value="Chromosome 6"/>
</dbReference>
<feature type="region of interest" description="Disordered" evidence="8">
    <location>
        <begin position="272"/>
        <end position="302"/>
    </location>
</feature>
<evidence type="ECO:0000256" key="6">
    <source>
        <dbReference type="ARBA" id="ARBA00070090"/>
    </source>
</evidence>
<dbReference type="InterPro" id="IPR029267">
    <property type="entry name" value="FAM212"/>
</dbReference>
<dbReference type="Gene3D" id="3.30.200.20">
    <property type="entry name" value="Phosphorylase Kinase, domain 1"/>
    <property type="match status" value="1"/>
</dbReference>
<feature type="compositionally biased region" description="Polar residues" evidence="8">
    <location>
        <begin position="107"/>
        <end position="121"/>
    </location>
</feature>
<feature type="region of interest" description="Disordered" evidence="8">
    <location>
        <begin position="215"/>
        <end position="243"/>
    </location>
</feature>
<reference evidence="10" key="2">
    <citation type="submission" date="2025-08" db="UniProtKB">
        <authorList>
            <consortium name="Ensembl"/>
        </authorList>
    </citation>
    <scope>IDENTIFICATION</scope>
</reference>
<dbReference type="CTD" id="55924"/>
<comment type="similarity">
    <text evidence="2">Belongs to the INKA family.</text>
</comment>
<dbReference type="Pfam" id="PF15342">
    <property type="entry name" value="FAM212"/>
    <property type="match status" value="1"/>
</dbReference>
<feature type="region of interest" description="Disordered" evidence="8">
    <location>
        <begin position="62"/>
        <end position="170"/>
    </location>
</feature>
<evidence type="ECO:0000256" key="7">
    <source>
        <dbReference type="ARBA" id="ARBA00072461"/>
    </source>
</evidence>
<dbReference type="Ensembl" id="ENSSAUT00010049799.1">
    <property type="protein sequence ID" value="ENSSAUP00010047379.1"/>
    <property type="gene ID" value="ENSSAUG00010019724.1"/>
</dbReference>
<dbReference type="GeneID" id="115584024"/>
<feature type="compositionally biased region" description="Polar residues" evidence="8">
    <location>
        <begin position="79"/>
        <end position="97"/>
    </location>
</feature>
<evidence type="ECO:0000256" key="2">
    <source>
        <dbReference type="ARBA" id="ARBA00008302"/>
    </source>
</evidence>
<comment type="subunit">
    <text evidence="5">Interacts with PAK4.</text>
</comment>
<dbReference type="PANTHER" id="PTHR28615">
    <property type="entry name" value="PAK4-INHIBITOR INKA1-RELATED"/>
    <property type="match status" value="1"/>
</dbReference>
<organism evidence="10 11">
    <name type="scientific">Sparus aurata</name>
    <name type="common">Gilthead sea bream</name>
    <dbReference type="NCBI Taxonomy" id="8175"/>
    <lineage>
        <taxon>Eukaryota</taxon>
        <taxon>Metazoa</taxon>
        <taxon>Chordata</taxon>
        <taxon>Craniata</taxon>
        <taxon>Vertebrata</taxon>
        <taxon>Euteleostomi</taxon>
        <taxon>Actinopterygii</taxon>
        <taxon>Neopterygii</taxon>
        <taxon>Teleostei</taxon>
        <taxon>Neoteleostei</taxon>
        <taxon>Acanthomorphata</taxon>
        <taxon>Eupercaria</taxon>
        <taxon>Spariformes</taxon>
        <taxon>Sparidae</taxon>
        <taxon>Sparus</taxon>
    </lineage>
</organism>